<dbReference type="AlphaFoldDB" id="A0A1I4L6W8"/>
<evidence type="ECO:0000256" key="3">
    <source>
        <dbReference type="ARBA" id="ARBA00009370"/>
    </source>
</evidence>
<comment type="similarity">
    <text evidence="3 7">Belongs to the peptidase S26 family.</text>
</comment>
<dbReference type="Gene3D" id="2.10.109.10">
    <property type="entry name" value="Umud Fragment, subunit A"/>
    <property type="match status" value="1"/>
</dbReference>
<evidence type="ECO:0000256" key="5">
    <source>
        <dbReference type="ARBA" id="ARBA00022801"/>
    </source>
</evidence>
<evidence type="ECO:0000256" key="4">
    <source>
        <dbReference type="ARBA" id="ARBA00013208"/>
    </source>
</evidence>
<feature type="domain" description="Peptidase S26" evidence="8">
    <location>
        <begin position="21"/>
        <end position="165"/>
    </location>
</feature>
<dbReference type="Pfam" id="PF10502">
    <property type="entry name" value="Peptidase_S26"/>
    <property type="match status" value="1"/>
</dbReference>
<dbReference type="InterPro" id="IPR019757">
    <property type="entry name" value="Pept_S26A_signal_pept_1_Lys-AS"/>
</dbReference>
<keyword evidence="5 7" id="KW-0378">Hydrolase</keyword>
<dbReference type="InterPro" id="IPR000223">
    <property type="entry name" value="Pept_S26A_signal_pept_1"/>
</dbReference>
<dbReference type="Proteomes" id="UP000321175">
    <property type="component" value="Unassembled WGS sequence"/>
</dbReference>
<gene>
    <name evidence="10" type="ORF">A5802_002624</name>
    <name evidence="9" type="ORF">EMU01_09110</name>
</gene>
<dbReference type="GO" id="GO:0005886">
    <property type="term" value="C:plasma membrane"/>
    <property type="evidence" value="ECO:0007669"/>
    <property type="project" value="UniProtKB-SubCell"/>
</dbReference>
<dbReference type="EC" id="3.4.21.89" evidence="4 7"/>
<name>A0A1I4L6W8_ENTMU</name>
<evidence type="ECO:0000313" key="10">
    <source>
        <dbReference type="EMBL" id="OTP25471.1"/>
    </source>
</evidence>
<accession>A0A1I4L6W8</accession>
<dbReference type="SUPFAM" id="SSF51306">
    <property type="entry name" value="LexA/Signal peptidase"/>
    <property type="match status" value="1"/>
</dbReference>
<dbReference type="NCBIfam" id="TIGR02227">
    <property type="entry name" value="sigpep_I_bact"/>
    <property type="match status" value="1"/>
</dbReference>
<evidence type="ECO:0000256" key="7">
    <source>
        <dbReference type="RuleBase" id="RU362042"/>
    </source>
</evidence>
<evidence type="ECO:0000313" key="11">
    <source>
        <dbReference type="Proteomes" id="UP000195024"/>
    </source>
</evidence>
<dbReference type="PROSITE" id="PS00760">
    <property type="entry name" value="SPASE_I_2"/>
    <property type="match status" value="1"/>
</dbReference>
<dbReference type="GO" id="GO:0004252">
    <property type="term" value="F:serine-type endopeptidase activity"/>
    <property type="evidence" value="ECO:0007669"/>
    <property type="project" value="InterPro"/>
</dbReference>
<reference evidence="9 12" key="2">
    <citation type="submission" date="2019-07" db="EMBL/GenBank/DDBJ databases">
        <title>Whole genome shotgun sequence of Enterococcus mundtii NBRC 100490.</title>
        <authorList>
            <person name="Hosoyama A."/>
            <person name="Uohara A."/>
            <person name="Ohji S."/>
            <person name="Ichikawa N."/>
        </authorList>
    </citation>
    <scope>NUCLEOTIDE SEQUENCE [LARGE SCALE GENOMIC DNA]</scope>
    <source>
        <strain evidence="9 12">NBRC 100490</strain>
    </source>
</reference>
<dbReference type="EMBL" id="BJWA01000004">
    <property type="protein sequence ID" value="GEL79767.1"/>
    <property type="molecule type" value="Genomic_DNA"/>
</dbReference>
<protein>
    <recommendedName>
        <fullName evidence="4 7">Signal peptidase I</fullName>
        <ecNumber evidence="4 7">3.4.21.89</ecNumber>
    </recommendedName>
</protein>
<proteinExistence type="inferred from homology"/>
<dbReference type="Proteomes" id="UP000195024">
    <property type="component" value="Unassembled WGS sequence"/>
</dbReference>
<evidence type="ECO:0000256" key="2">
    <source>
        <dbReference type="ARBA" id="ARBA00004401"/>
    </source>
</evidence>
<sequence>MFIWVNGQLRKRKKKGPYFLICLLLCVTFTYSLHRYHFHQVTGTSMEDTLVNGNIVIVDKFSSLTRYSIIAIQRSSTDEIVKRIIGIPGDSIKVHGNELTLHLGNKPHSPTEIFRLSPEAVAQMKHLTYLPENTYFVLGDNPDISEDSRTFGLVSHSRILGKVIFK</sequence>
<dbReference type="GO" id="GO:0009003">
    <property type="term" value="F:signal peptidase activity"/>
    <property type="evidence" value="ECO:0007669"/>
    <property type="project" value="UniProtKB-EC"/>
</dbReference>
<keyword evidence="12" id="KW-1185">Reference proteome</keyword>
<dbReference type="CDD" id="cd06530">
    <property type="entry name" value="S26_SPase_I"/>
    <property type="match status" value="1"/>
</dbReference>
<evidence type="ECO:0000256" key="6">
    <source>
        <dbReference type="PIRSR" id="PIRSR600223-1"/>
    </source>
</evidence>
<keyword evidence="7" id="KW-0645">Protease</keyword>
<organism evidence="10 11">
    <name type="scientific">Enterococcus mundtii</name>
    <dbReference type="NCBI Taxonomy" id="53346"/>
    <lineage>
        <taxon>Bacteria</taxon>
        <taxon>Bacillati</taxon>
        <taxon>Bacillota</taxon>
        <taxon>Bacilli</taxon>
        <taxon>Lactobacillales</taxon>
        <taxon>Enterococcaceae</taxon>
        <taxon>Enterococcus</taxon>
    </lineage>
</organism>
<dbReference type="PANTHER" id="PTHR43390">
    <property type="entry name" value="SIGNAL PEPTIDASE I"/>
    <property type="match status" value="1"/>
</dbReference>
<comment type="catalytic activity">
    <reaction evidence="1 7">
        <text>Cleavage of hydrophobic, N-terminal signal or leader sequences from secreted and periplasmic proteins.</text>
        <dbReference type="EC" id="3.4.21.89"/>
    </reaction>
</comment>
<feature type="active site" evidence="6">
    <location>
        <position position="45"/>
    </location>
</feature>
<dbReference type="PANTHER" id="PTHR43390:SF1">
    <property type="entry name" value="CHLOROPLAST PROCESSING PEPTIDASE"/>
    <property type="match status" value="1"/>
</dbReference>
<evidence type="ECO:0000313" key="12">
    <source>
        <dbReference type="Proteomes" id="UP000321175"/>
    </source>
</evidence>
<evidence type="ECO:0000256" key="1">
    <source>
        <dbReference type="ARBA" id="ARBA00000677"/>
    </source>
</evidence>
<evidence type="ECO:0000313" key="9">
    <source>
        <dbReference type="EMBL" id="GEL79767.1"/>
    </source>
</evidence>
<dbReference type="InterPro" id="IPR019533">
    <property type="entry name" value="Peptidase_S26"/>
</dbReference>
<reference evidence="10 11" key="1">
    <citation type="submission" date="2017-05" db="EMBL/GenBank/DDBJ databases">
        <title>The Genome Sequence of Enterococcus mundtii 6B1_DIV0119.</title>
        <authorList>
            <consortium name="The Broad Institute Genomics Platform"/>
            <consortium name="The Broad Institute Genomic Center for Infectious Diseases"/>
            <person name="Earl A."/>
            <person name="Manson A."/>
            <person name="Schwartman J."/>
            <person name="Gilmore M."/>
            <person name="Abouelleil A."/>
            <person name="Cao P."/>
            <person name="Chapman S."/>
            <person name="Cusick C."/>
            <person name="Shea T."/>
            <person name="Young S."/>
            <person name="Neafsey D."/>
            <person name="Nusbaum C."/>
            <person name="Birren B."/>
        </authorList>
    </citation>
    <scope>NUCLEOTIDE SEQUENCE [LARGE SCALE GENOMIC DNA]</scope>
    <source>
        <strain evidence="10 11">6B1_DIV0119</strain>
    </source>
</reference>
<comment type="subcellular location">
    <subcellularLocation>
        <location evidence="2">Cell membrane</location>
        <topology evidence="2">Single-pass type II membrane protein</topology>
    </subcellularLocation>
    <subcellularLocation>
        <location evidence="7">Membrane</location>
        <topology evidence="7">Single-pass type II membrane protein</topology>
    </subcellularLocation>
</comment>
<dbReference type="EMBL" id="NGMS01000002">
    <property type="protein sequence ID" value="OTP25471.1"/>
    <property type="molecule type" value="Genomic_DNA"/>
</dbReference>
<feature type="active site" evidence="6">
    <location>
        <position position="82"/>
    </location>
</feature>
<dbReference type="PRINTS" id="PR00727">
    <property type="entry name" value="LEADERPTASE"/>
</dbReference>
<evidence type="ECO:0000259" key="8">
    <source>
        <dbReference type="Pfam" id="PF10502"/>
    </source>
</evidence>
<dbReference type="GO" id="GO:0006465">
    <property type="term" value="P:signal peptide processing"/>
    <property type="evidence" value="ECO:0007669"/>
    <property type="project" value="InterPro"/>
</dbReference>
<comment type="caution">
    <text evidence="10">The sequence shown here is derived from an EMBL/GenBank/DDBJ whole genome shotgun (WGS) entry which is preliminary data.</text>
</comment>
<dbReference type="InterPro" id="IPR036286">
    <property type="entry name" value="LexA/Signal_pep-like_sf"/>
</dbReference>